<comment type="caution">
    <text evidence="2">The sequence shown here is derived from an EMBL/GenBank/DDBJ whole genome shotgun (WGS) entry which is preliminary data.</text>
</comment>
<dbReference type="EMBL" id="SSMC01000004">
    <property type="protein sequence ID" value="THD65733.1"/>
    <property type="molecule type" value="Genomic_DNA"/>
</dbReference>
<name>A0A4S3LZE4_9FLAO</name>
<keyword evidence="3" id="KW-1185">Reference proteome</keyword>
<evidence type="ECO:0008006" key="4">
    <source>
        <dbReference type="Google" id="ProtNLM"/>
    </source>
</evidence>
<dbReference type="RefSeq" id="WP_136337017.1">
    <property type="nucleotide sequence ID" value="NZ_QXMP01000002.1"/>
</dbReference>
<evidence type="ECO:0000313" key="3">
    <source>
        <dbReference type="Proteomes" id="UP000305939"/>
    </source>
</evidence>
<dbReference type="AlphaFoldDB" id="A0A4S3LZE4"/>
<organism evidence="2 3">
    <name type="scientific">Robertkochia marina</name>
    <dbReference type="NCBI Taxonomy" id="1227945"/>
    <lineage>
        <taxon>Bacteria</taxon>
        <taxon>Pseudomonadati</taxon>
        <taxon>Bacteroidota</taxon>
        <taxon>Flavobacteriia</taxon>
        <taxon>Flavobacteriales</taxon>
        <taxon>Flavobacteriaceae</taxon>
        <taxon>Robertkochia</taxon>
    </lineage>
</organism>
<proteinExistence type="predicted"/>
<reference evidence="2 3" key="1">
    <citation type="submission" date="2019-04" db="EMBL/GenBank/DDBJ databases">
        <title>Draft genome sequence of Robertkochia marina CC-AMO-30D.</title>
        <authorList>
            <person name="Hameed A."/>
            <person name="Lin S.-Y."/>
            <person name="Shahina M."/>
            <person name="Lai W.-A."/>
            <person name="Young C.-C."/>
        </authorList>
    </citation>
    <scope>NUCLEOTIDE SEQUENCE [LARGE SCALE GENOMIC DNA]</scope>
    <source>
        <strain evidence="2 3">CC-AMO-30D</strain>
    </source>
</reference>
<accession>A0A4S3LZE4</accession>
<sequence>MKKFSLILTTLLTFCFISSSFSQEAKKYENPEWYTFTYVDYHPGMMGEARDIIDNYFKKASAQAGTPVPVMEVSLAAGEYDMLVVWKMQEGVESLNWQTSPSQVEWRKAMDEIAGGTEEAQKIMEKYRKCVRASSSNMGRKL</sequence>
<evidence type="ECO:0000313" key="2">
    <source>
        <dbReference type="EMBL" id="THD65733.1"/>
    </source>
</evidence>
<dbReference type="OrthoDB" id="1443062at2"/>
<dbReference type="Proteomes" id="UP000305939">
    <property type="component" value="Unassembled WGS sequence"/>
</dbReference>
<gene>
    <name evidence="2" type="ORF">E7Z59_14185</name>
</gene>
<feature type="signal peptide" evidence="1">
    <location>
        <begin position="1"/>
        <end position="25"/>
    </location>
</feature>
<keyword evidence="1" id="KW-0732">Signal</keyword>
<feature type="chain" id="PRO_5020249559" description="NIPSNAP domain-containing protein" evidence="1">
    <location>
        <begin position="26"/>
        <end position="142"/>
    </location>
</feature>
<evidence type="ECO:0000256" key="1">
    <source>
        <dbReference type="SAM" id="SignalP"/>
    </source>
</evidence>
<protein>
    <recommendedName>
        <fullName evidence="4">NIPSNAP domain-containing protein</fullName>
    </recommendedName>
</protein>